<evidence type="ECO:0000313" key="4">
    <source>
        <dbReference type="Proteomes" id="UP000237068"/>
    </source>
</evidence>
<reference evidence="2 4" key="2">
    <citation type="submission" date="2018-01" db="EMBL/GenBank/DDBJ databases">
        <title>Denitrification phenotypes of diverse strains of Pseudomonas stutzeri.</title>
        <authorList>
            <person name="Milligan D.A."/>
            <person name="Bergaust L."/>
            <person name="Bakken L.R."/>
            <person name="Frostegard A."/>
        </authorList>
    </citation>
    <scope>NUCLEOTIDE SEQUENCE [LARGE SCALE GENOMIC DNA]</scope>
    <source>
        <strain evidence="2 4">24a13</strain>
    </source>
</reference>
<evidence type="ECO:0000313" key="3">
    <source>
        <dbReference type="Proteomes" id="UP000077787"/>
    </source>
</evidence>
<dbReference type="Pfam" id="PF05930">
    <property type="entry name" value="Phage_AlpA"/>
    <property type="match status" value="1"/>
</dbReference>
<dbReference type="OrthoDB" id="8455288at2"/>
<dbReference type="Proteomes" id="UP000077787">
    <property type="component" value="Chromosome"/>
</dbReference>
<dbReference type="EMBL" id="PPXG01000002">
    <property type="protein sequence ID" value="POH84144.1"/>
    <property type="molecule type" value="Genomic_DNA"/>
</dbReference>
<dbReference type="Gene3D" id="1.10.238.160">
    <property type="match status" value="1"/>
</dbReference>
<dbReference type="AlphaFoldDB" id="A0A172WSD2"/>
<evidence type="ECO:0000313" key="1">
    <source>
        <dbReference type="EMBL" id="ANF26266.1"/>
    </source>
</evidence>
<organism evidence="1 3">
    <name type="scientific">Stutzerimonas stutzeri</name>
    <name type="common">Pseudomonas stutzeri</name>
    <dbReference type="NCBI Taxonomy" id="316"/>
    <lineage>
        <taxon>Bacteria</taxon>
        <taxon>Pseudomonadati</taxon>
        <taxon>Pseudomonadota</taxon>
        <taxon>Gammaproteobacteria</taxon>
        <taxon>Pseudomonadales</taxon>
        <taxon>Pseudomonadaceae</taxon>
        <taxon>Stutzerimonas</taxon>
    </lineage>
</organism>
<dbReference type="InterPro" id="IPR052931">
    <property type="entry name" value="Prophage_regulatory_activator"/>
</dbReference>
<dbReference type="PANTHER" id="PTHR36154:SF1">
    <property type="entry name" value="DNA-BINDING TRANSCRIPTIONAL ACTIVATOR ALPA"/>
    <property type="match status" value="1"/>
</dbReference>
<dbReference type="Proteomes" id="UP000237068">
    <property type="component" value="Unassembled WGS sequence"/>
</dbReference>
<dbReference type="InterPro" id="IPR010260">
    <property type="entry name" value="AlpA"/>
</dbReference>
<reference evidence="1 3" key="1">
    <citation type="submission" date="2016-05" db="EMBL/GenBank/DDBJ databases">
        <title>Genome sequence of Pseudomonas stutzeri 273 and identification of the exopolysaccharide biosynthesis locus.</title>
        <authorList>
            <person name="Wu S."/>
            <person name="Sun C."/>
        </authorList>
    </citation>
    <scope>NUCLEOTIDE SEQUENCE [LARGE SCALE GENOMIC DNA]</scope>
    <source>
        <strain evidence="1 3">273</strain>
    </source>
</reference>
<dbReference type="EMBL" id="CP015641">
    <property type="protein sequence ID" value="ANF26266.1"/>
    <property type="molecule type" value="Genomic_DNA"/>
</dbReference>
<accession>A0A172WSD2</accession>
<name>A0A172WSD2_STUST</name>
<proteinExistence type="predicted"/>
<evidence type="ECO:0000313" key="2">
    <source>
        <dbReference type="EMBL" id="POH84144.1"/>
    </source>
</evidence>
<dbReference type="PANTHER" id="PTHR36154">
    <property type="entry name" value="DNA-BINDING TRANSCRIPTIONAL ACTIVATOR ALPA"/>
    <property type="match status" value="1"/>
</dbReference>
<protein>
    <submittedName>
        <fullName evidence="2">AlpA family phage regulatory protein</fullName>
    </submittedName>
    <submittedName>
        <fullName evidence="1">Transcriptional regulator</fullName>
    </submittedName>
</protein>
<dbReference type="RefSeq" id="WP_064481747.1">
    <property type="nucleotide sequence ID" value="NZ_CAJFAG010000033.1"/>
</dbReference>
<gene>
    <name evidence="2" type="ORF">CXK91_06140</name>
    <name evidence="1" type="ORF">PS273GM_14445</name>
</gene>
<sequence length="73" mass="8381">MSSQTTTATAAPTEHRILRRAEVEARTGFKRAHIYSLMKEGKFPRALRLGVRAVGWDSVEIEQWIVDRLKERA</sequence>